<keyword evidence="1" id="KW-0812">Transmembrane</keyword>
<keyword evidence="1" id="KW-0472">Membrane</keyword>
<dbReference type="Proteomes" id="UP000288805">
    <property type="component" value="Unassembled WGS sequence"/>
</dbReference>
<organism evidence="2 3">
    <name type="scientific">Vitis vinifera</name>
    <name type="common">Grape</name>
    <dbReference type="NCBI Taxonomy" id="29760"/>
    <lineage>
        <taxon>Eukaryota</taxon>
        <taxon>Viridiplantae</taxon>
        <taxon>Streptophyta</taxon>
        <taxon>Embryophyta</taxon>
        <taxon>Tracheophyta</taxon>
        <taxon>Spermatophyta</taxon>
        <taxon>Magnoliopsida</taxon>
        <taxon>eudicotyledons</taxon>
        <taxon>Gunneridae</taxon>
        <taxon>Pentapetalae</taxon>
        <taxon>rosids</taxon>
        <taxon>Vitales</taxon>
        <taxon>Vitaceae</taxon>
        <taxon>Viteae</taxon>
        <taxon>Vitis</taxon>
    </lineage>
</organism>
<sequence length="218" mass="24670">MASEDLMFGAGARYIQMQSEPMPSTISSFFSFRQSPESTRIFDELPKATIVFVSRPDASDISPALLTYTIEFRYKQARSFRFFYFYFSLLFSGFIFYASVGVRVAVIFRFYKFLITLGFLKPKAIAFDDYFIGGIGEHTAVVHEDDEPDEETVPLHHDESVKNRDIPSSAALPIIRPALGRQNSVSDRAKVAMQGYLNLFLGNLDIVNSREVCLSSSF</sequence>
<reference evidence="2 3" key="1">
    <citation type="journal article" date="2018" name="PLoS Genet.">
        <title>Population sequencing reveals clonal diversity and ancestral inbreeding in the grapevine cultivar Chardonnay.</title>
        <authorList>
            <person name="Roach M.J."/>
            <person name="Johnson D.L."/>
            <person name="Bohlmann J."/>
            <person name="van Vuuren H.J."/>
            <person name="Jones S.J."/>
            <person name="Pretorius I.S."/>
            <person name="Schmidt S.A."/>
            <person name="Borneman A.R."/>
        </authorList>
    </citation>
    <scope>NUCLEOTIDE SEQUENCE [LARGE SCALE GENOMIC DNA]</scope>
    <source>
        <strain evidence="3">cv. Chardonnay</strain>
        <tissue evidence="2">Leaf</tissue>
    </source>
</reference>
<proteinExistence type="predicted"/>
<accession>A0A438IQR1</accession>
<evidence type="ECO:0000313" key="2">
    <source>
        <dbReference type="EMBL" id="RVW99058.1"/>
    </source>
</evidence>
<gene>
    <name evidence="2" type="primary">PLDZETA1_3</name>
    <name evidence="2" type="ORF">CK203_019015</name>
</gene>
<comment type="caution">
    <text evidence="2">The sequence shown here is derived from an EMBL/GenBank/DDBJ whole genome shotgun (WGS) entry which is preliminary data.</text>
</comment>
<evidence type="ECO:0000256" key="1">
    <source>
        <dbReference type="SAM" id="Phobius"/>
    </source>
</evidence>
<feature type="transmembrane region" description="Helical" evidence="1">
    <location>
        <begin position="83"/>
        <end position="111"/>
    </location>
</feature>
<name>A0A438IQR1_VITVI</name>
<evidence type="ECO:0000313" key="3">
    <source>
        <dbReference type="Proteomes" id="UP000288805"/>
    </source>
</evidence>
<dbReference type="AlphaFoldDB" id="A0A438IQR1"/>
<dbReference type="EMBL" id="QGNW01000089">
    <property type="protein sequence ID" value="RVW99058.1"/>
    <property type="molecule type" value="Genomic_DNA"/>
</dbReference>
<keyword evidence="1" id="KW-1133">Transmembrane helix</keyword>
<protein>
    <submittedName>
        <fullName evidence="2">Phospholipase D zeta 1</fullName>
    </submittedName>
</protein>